<keyword evidence="1" id="KW-1133">Transmembrane helix</keyword>
<dbReference type="Gene3D" id="2.70.70.10">
    <property type="entry name" value="Glucose Permease (Domain IIA)"/>
    <property type="match status" value="1"/>
</dbReference>
<evidence type="ECO:0000313" key="5">
    <source>
        <dbReference type="EMBL" id="HFJ54065.1"/>
    </source>
</evidence>
<proteinExistence type="predicted"/>
<accession>A0A7C1X3Z7</accession>
<organism evidence="4">
    <name type="scientific">candidate division WOR-3 bacterium</name>
    <dbReference type="NCBI Taxonomy" id="2052148"/>
    <lineage>
        <taxon>Bacteria</taxon>
        <taxon>Bacteria division WOR-3</taxon>
    </lineage>
</organism>
<dbReference type="EMBL" id="DSKA01000123">
    <property type="protein sequence ID" value="HEE18241.1"/>
    <property type="molecule type" value="Genomic_DNA"/>
</dbReference>
<keyword evidence="1" id="KW-0472">Membrane</keyword>
<sequence length="287" mass="32210">MERLQVLVTLTRRNKALSLSIPLHYIYITVAVIFGFLFFSGAVTRFIITRFTQRGLLNRLIAENNILNQKLAAYTAAVDSFRQFLAFTEQMDNRFRSAVNLQLVPADVRKMGVGGYQPATVAPEVDELLRRANFARQSLLEIDRAVSTQQDRIRHLPSIWPVQGWVTSGFGNRKDPFSGRYEFHEGMDIVAPRGTPIVATADGRVISSGWRAGYGRTVEIDHGWGIRTFYAHCQTVRVSPGKMVKRGEVIATVGATGLATGNHLHYGIMVNGRWVNPADYILTPKFR</sequence>
<dbReference type="GO" id="GO:0004222">
    <property type="term" value="F:metalloendopeptidase activity"/>
    <property type="evidence" value="ECO:0007669"/>
    <property type="project" value="TreeGrafter"/>
</dbReference>
<dbReference type="EMBL" id="DSLG01000004">
    <property type="protein sequence ID" value="HEA87265.1"/>
    <property type="molecule type" value="Genomic_DNA"/>
</dbReference>
<evidence type="ECO:0000259" key="2">
    <source>
        <dbReference type="Pfam" id="PF01551"/>
    </source>
</evidence>
<keyword evidence="1" id="KW-0812">Transmembrane</keyword>
<dbReference type="InterPro" id="IPR050570">
    <property type="entry name" value="Cell_wall_metabolism_enzyme"/>
</dbReference>
<protein>
    <submittedName>
        <fullName evidence="4">M23 family metallopeptidase</fullName>
    </submittedName>
</protein>
<dbReference type="EMBL" id="DSTU01000007">
    <property type="protein sequence ID" value="HFJ54065.1"/>
    <property type="molecule type" value="Genomic_DNA"/>
</dbReference>
<evidence type="ECO:0000313" key="3">
    <source>
        <dbReference type="EMBL" id="HEA87265.1"/>
    </source>
</evidence>
<dbReference type="FunFam" id="2.70.70.10:FF:000006">
    <property type="entry name" value="M23 family peptidase"/>
    <property type="match status" value="1"/>
</dbReference>
<gene>
    <name evidence="4" type="ORF">ENP62_01655</name>
    <name evidence="3" type="ORF">ENP94_04550</name>
    <name evidence="5" type="ORF">ENS16_05195</name>
</gene>
<dbReference type="SUPFAM" id="SSF51261">
    <property type="entry name" value="Duplicated hybrid motif"/>
    <property type="match status" value="1"/>
</dbReference>
<dbReference type="PANTHER" id="PTHR21666:SF286">
    <property type="entry name" value="LIPOPROTEIN NLPD"/>
    <property type="match status" value="1"/>
</dbReference>
<dbReference type="PANTHER" id="PTHR21666">
    <property type="entry name" value="PEPTIDASE-RELATED"/>
    <property type="match status" value="1"/>
</dbReference>
<evidence type="ECO:0000313" key="4">
    <source>
        <dbReference type="EMBL" id="HEE18241.1"/>
    </source>
</evidence>
<feature type="transmembrane region" description="Helical" evidence="1">
    <location>
        <begin position="25"/>
        <end position="48"/>
    </location>
</feature>
<comment type="caution">
    <text evidence="4">The sequence shown here is derived from an EMBL/GenBank/DDBJ whole genome shotgun (WGS) entry which is preliminary data.</text>
</comment>
<dbReference type="AlphaFoldDB" id="A0A7C1X3Z7"/>
<evidence type="ECO:0000256" key="1">
    <source>
        <dbReference type="SAM" id="Phobius"/>
    </source>
</evidence>
<dbReference type="CDD" id="cd12797">
    <property type="entry name" value="M23_peptidase"/>
    <property type="match status" value="1"/>
</dbReference>
<dbReference type="Pfam" id="PF01551">
    <property type="entry name" value="Peptidase_M23"/>
    <property type="match status" value="1"/>
</dbReference>
<dbReference type="InterPro" id="IPR016047">
    <property type="entry name" value="M23ase_b-sheet_dom"/>
</dbReference>
<feature type="domain" description="M23ase beta-sheet core" evidence="2">
    <location>
        <begin position="183"/>
        <end position="277"/>
    </location>
</feature>
<reference evidence="4" key="1">
    <citation type="journal article" date="2020" name="mSystems">
        <title>Genome- and Community-Level Interaction Insights into Carbon Utilization and Element Cycling Functions of Hydrothermarchaeota in Hydrothermal Sediment.</title>
        <authorList>
            <person name="Zhou Z."/>
            <person name="Liu Y."/>
            <person name="Xu W."/>
            <person name="Pan J."/>
            <person name="Luo Z.H."/>
            <person name="Li M."/>
        </authorList>
    </citation>
    <scope>NUCLEOTIDE SEQUENCE [LARGE SCALE GENOMIC DNA]</scope>
    <source>
        <strain evidence="4">SpSt-236</strain>
        <strain evidence="3">SpSt-265</strain>
        <strain evidence="5">SpSt-465</strain>
    </source>
</reference>
<dbReference type="InterPro" id="IPR011055">
    <property type="entry name" value="Dup_hybrid_motif"/>
</dbReference>
<name>A0A7C1X3Z7_UNCW3</name>